<dbReference type="GO" id="GO:1990281">
    <property type="term" value="C:efflux pump complex"/>
    <property type="evidence" value="ECO:0007669"/>
    <property type="project" value="TreeGrafter"/>
</dbReference>
<dbReference type="InterPro" id="IPR051906">
    <property type="entry name" value="TolC-like"/>
</dbReference>
<evidence type="ECO:0000256" key="7">
    <source>
        <dbReference type="SAM" id="Coils"/>
    </source>
</evidence>
<dbReference type="GO" id="GO:0015288">
    <property type="term" value="F:porin activity"/>
    <property type="evidence" value="ECO:0007669"/>
    <property type="project" value="TreeGrafter"/>
</dbReference>
<dbReference type="Pfam" id="PF02321">
    <property type="entry name" value="OEP"/>
    <property type="match status" value="2"/>
</dbReference>
<sequence length="483" mass="52847">MNQNLAALPPRDRLIFTAAGRSTILVLCSLVLLLALQPPAAAAKDKALNRQQPTIWTVQAAVRFALANSPDIAVTRHRIAAARAAVKEAQSAFYPRIGLSTSYSRTNNPMYSFGNILNQGVFNNTINFNDPGWSDNLDMTAGVNYRFYNGGHDQAGVQAARAGEAASEMELAVVHSRLEFAVVRSFLTIVQARETVQARQSAIKAIAASLQVAKARYAAGTMLKADLLNLEVQQSRTHENLIQARHGLALAKRGFLNLLGLARGTVSIDASHYPEQPLPGNTSFARRPELKRMDAAIRAARAQVRQAGSGYYPTADAFVNYRIDKGYELDGSGNSWMGGVRLNYNLFDGHRTSAAVTRAKALLAATREQKRKLSLAINFEVEQARLALEQAGQQLQVTKKMVEQADESARLSRARFKEGVILSSDLIAVENRLTDALVRRTLARASRRIAIADLRWAVGLQQFQESGDMQKNSINKPGLPGKK</sequence>
<keyword evidence="6" id="KW-0998">Cell outer membrane</keyword>
<gene>
    <name evidence="8" type="ORF">MNBD_DELTA04-1303</name>
</gene>
<keyword evidence="4" id="KW-0812">Transmembrane</keyword>
<keyword evidence="3" id="KW-1134">Transmembrane beta strand</keyword>
<evidence type="ECO:0000256" key="2">
    <source>
        <dbReference type="ARBA" id="ARBA00022448"/>
    </source>
</evidence>
<evidence type="ECO:0000256" key="5">
    <source>
        <dbReference type="ARBA" id="ARBA00023136"/>
    </source>
</evidence>
<evidence type="ECO:0000256" key="6">
    <source>
        <dbReference type="ARBA" id="ARBA00023237"/>
    </source>
</evidence>
<evidence type="ECO:0000256" key="4">
    <source>
        <dbReference type="ARBA" id="ARBA00022692"/>
    </source>
</evidence>
<keyword evidence="7" id="KW-0175">Coiled coil</keyword>
<organism evidence="8">
    <name type="scientific">hydrothermal vent metagenome</name>
    <dbReference type="NCBI Taxonomy" id="652676"/>
    <lineage>
        <taxon>unclassified sequences</taxon>
        <taxon>metagenomes</taxon>
        <taxon>ecological metagenomes</taxon>
    </lineage>
</organism>
<dbReference type="PANTHER" id="PTHR30026:SF21">
    <property type="entry name" value="SLR1270 PROTEIN"/>
    <property type="match status" value="1"/>
</dbReference>
<keyword evidence="2" id="KW-0813">Transport</keyword>
<protein>
    <submittedName>
        <fullName evidence="8">Efflux transport system, outer membrane factor (OMF) lipoprotein</fullName>
    </submittedName>
</protein>
<dbReference type="AlphaFoldDB" id="A0A3B0V726"/>
<keyword evidence="5" id="KW-0472">Membrane</keyword>
<evidence type="ECO:0000313" key="8">
    <source>
        <dbReference type="EMBL" id="VAW34542.1"/>
    </source>
</evidence>
<proteinExistence type="predicted"/>
<reference evidence="8" key="1">
    <citation type="submission" date="2018-06" db="EMBL/GenBank/DDBJ databases">
        <authorList>
            <person name="Zhirakovskaya E."/>
        </authorList>
    </citation>
    <scope>NUCLEOTIDE SEQUENCE</scope>
</reference>
<dbReference type="InterPro" id="IPR003423">
    <property type="entry name" value="OMP_efflux"/>
</dbReference>
<evidence type="ECO:0000256" key="3">
    <source>
        <dbReference type="ARBA" id="ARBA00022452"/>
    </source>
</evidence>
<dbReference type="Gene3D" id="1.20.1600.10">
    <property type="entry name" value="Outer membrane efflux proteins (OEP)"/>
    <property type="match status" value="1"/>
</dbReference>
<dbReference type="PANTHER" id="PTHR30026">
    <property type="entry name" value="OUTER MEMBRANE PROTEIN TOLC"/>
    <property type="match status" value="1"/>
</dbReference>
<feature type="coiled-coil region" evidence="7">
    <location>
        <begin position="381"/>
        <end position="408"/>
    </location>
</feature>
<dbReference type="GO" id="GO:0009279">
    <property type="term" value="C:cell outer membrane"/>
    <property type="evidence" value="ECO:0007669"/>
    <property type="project" value="UniProtKB-SubCell"/>
</dbReference>
<comment type="subcellular location">
    <subcellularLocation>
        <location evidence="1">Cell outer membrane</location>
    </subcellularLocation>
</comment>
<dbReference type="GO" id="GO:0015562">
    <property type="term" value="F:efflux transmembrane transporter activity"/>
    <property type="evidence" value="ECO:0007669"/>
    <property type="project" value="InterPro"/>
</dbReference>
<accession>A0A3B0V726</accession>
<name>A0A3B0V726_9ZZZZ</name>
<evidence type="ECO:0000256" key="1">
    <source>
        <dbReference type="ARBA" id="ARBA00004442"/>
    </source>
</evidence>
<dbReference type="SUPFAM" id="SSF56954">
    <property type="entry name" value="Outer membrane efflux proteins (OEP)"/>
    <property type="match status" value="1"/>
</dbReference>
<keyword evidence="8" id="KW-0449">Lipoprotein</keyword>
<dbReference type="EMBL" id="UOEY01000006">
    <property type="protein sequence ID" value="VAW34542.1"/>
    <property type="molecule type" value="Genomic_DNA"/>
</dbReference>